<dbReference type="PANTHER" id="PTHR31589:SF111">
    <property type="entry name" value="NEPROSIN DOMAIN-CONTAINING PROTEIN"/>
    <property type="match status" value="1"/>
</dbReference>
<dbReference type="OrthoDB" id="1858978at2759"/>
<dbReference type="Gene3D" id="3.90.1320.10">
    <property type="entry name" value="Outer-capsid protein sigma 3, large lobe"/>
    <property type="match status" value="1"/>
</dbReference>
<evidence type="ECO:0000259" key="1">
    <source>
        <dbReference type="PROSITE" id="PS52045"/>
    </source>
</evidence>
<accession>A0A7J6W9S5</accession>
<dbReference type="Pfam" id="PF14365">
    <property type="entry name" value="Neprosin_AP"/>
    <property type="match status" value="1"/>
</dbReference>
<protein>
    <submittedName>
        <fullName evidence="2">Carboxyl-terminal peptidase</fullName>
    </submittedName>
</protein>
<dbReference type="EMBL" id="JABWDY010020662">
    <property type="protein sequence ID" value="KAF5192972.1"/>
    <property type="molecule type" value="Genomic_DNA"/>
</dbReference>
<gene>
    <name evidence="2" type="ORF">FRX31_017443</name>
</gene>
<feature type="non-terminal residue" evidence="2">
    <location>
        <position position="1"/>
    </location>
</feature>
<dbReference type="PROSITE" id="PS52045">
    <property type="entry name" value="NEPROSIN_PEP_CD"/>
    <property type="match status" value="1"/>
</dbReference>
<evidence type="ECO:0000313" key="3">
    <source>
        <dbReference type="Proteomes" id="UP000554482"/>
    </source>
</evidence>
<evidence type="ECO:0000313" key="2">
    <source>
        <dbReference type="EMBL" id="KAF5192972.1"/>
    </source>
</evidence>
<dbReference type="PANTHER" id="PTHR31589">
    <property type="entry name" value="PROTEIN, PUTATIVE (DUF239)-RELATED-RELATED"/>
    <property type="match status" value="1"/>
</dbReference>
<name>A0A7J6W9S5_THATH</name>
<dbReference type="AlphaFoldDB" id="A0A7J6W9S5"/>
<dbReference type="InterPro" id="IPR004314">
    <property type="entry name" value="Neprosin"/>
</dbReference>
<proteinExistence type="predicted"/>
<feature type="domain" description="Neprosin PEP catalytic" evidence="1">
    <location>
        <begin position="176"/>
        <end position="436"/>
    </location>
</feature>
<comment type="caution">
    <text evidence="2">The sequence shown here is derived from an EMBL/GenBank/DDBJ whole genome shotgun (WGS) entry which is preliminary data.</text>
</comment>
<keyword evidence="3" id="KW-1185">Reference proteome</keyword>
<reference evidence="2 3" key="1">
    <citation type="submission" date="2020-06" db="EMBL/GenBank/DDBJ databases">
        <title>Transcriptomic and genomic resources for Thalictrum thalictroides and T. hernandezii: Facilitating candidate gene discovery in an emerging model plant lineage.</title>
        <authorList>
            <person name="Arias T."/>
            <person name="Riano-Pachon D.M."/>
            <person name="Di Stilio V.S."/>
        </authorList>
    </citation>
    <scope>NUCLEOTIDE SEQUENCE [LARGE SCALE GENOMIC DNA]</scope>
    <source>
        <strain evidence="3">cv. WT478/WT964</strain>
        <tissue evidence="2">Leaves</tissue>
    </source>
</reference>
<dbReference type="InterPro" id="IPR053168">
    <property type="entry name" value="Glutamic_endopeptidase"/>
</dbReference>
<sequence length="436" mass="49799">NVPKELSVDYWNQHMEKRNGKLLLFVMVVAFMTTGIDGKVTSHHKKHLKVHRMLKMLNKPSVKSIQSEDGDIINCVDIYKQPAFDHPALMNHTIQMTPSYNPTTFKPMTNNNISAITVISQTWHKNGSCPIGTVPVRQIRKRDLLRAASLESYGRKDPYIPYAKTHGTANVNVSQANEWPQANRSMAYLITQGYSYLGARGDINVWNPYVEAKDEYSSAQIWLRNGPPNRYESVESGWMVNYKVYGDTRTRLFAYWTADSSTKTGCFDLTCSGFVQTNNQIALGAAIEPVSQQYSDQYQISIYLHLDPKTGNWWLQYGNKINIGYWPGHLFGSLSHNALYVMWGGEVYSSNIRTTSKHPHTKSHMGSGEYAENHFGSACFIRNVRIMDYSLSLKFPQWIYATTDEQYCYHSQIYRQGYLAEPEFYFGGPGLSYLCP</sequence>
<dbReference type="Pfam" id="PF03080">
    <property type="entry name" value="Neprosin"/>
    <property type="match status" value="1"/>
</dbReference>
<dbReference type="InterPro" id="IPR025521">
    <property type="entry name" value="Neprosin_propep"/>
</dbReference>
<dbReference type="Proteomes" id="UP000554482">
    <property type="component" value="Unassembled WGS sequence"/>
</dbReference>
<organism evidence="2 3">
    <name type="scientific">Thalictrum thalictroides</name>
    <name type="common">Rue-anemone</name>
    <name type="synonym">Anemone thalictroides</name>
    <dbReference type="NCBI Taxonomy" id="46969"/>
    <lineage>
        <taxon>Eukaryota</taxon>
        <taxon>Viridiplantae</taxon>
        <taxon>Streptophyta</taxon>
        <taxon>Embryophyta</taxon>
        <taxon>Tracheophyta</taxon>
        <taxon>Spermatophyta</taxon>
        <taxon>Magnoliopsida</taxon>
        <taxon>Ranunculales</taxon>
        <taxon>Ranunculaceae</taxon>
        <taxon>Thalictroideae</taxon>
        <taxon>Thalictrum</taxon>
    </lineage>
</organism>